<dbReference type="Proteomes" id="UP001378956">
    <property type="component" value="Unassembled WGS sequence"/>
</dbReference>
<dbReference type="Pfam" id="PF16403">
    <property type="entry name" value="Bact_surface_Ig-like"/>
    <property type="match status" value="1"/>
</dbReference>
<accession>A0ABU8NRJ8</accession>
<dbReference type="EMBL" id="JBBEUB010000005">
    <property type="protein sequence ID" value="MEJ2904097.1"/>
    <property type="molecule type" value="Genomic_DNA"/>
</dbReference>
<reference evidence="2 3" key="1">
    <citation type="submission" date="2024-03" db="EMBL/GenBank/DDBJ databases">
        <title>Sequence of Lycoming College Course Isolates.</title>
        <authorList>
            <person name="Plotts O."/>
            <person name="Newman J."/>
        </authorList>
    </citation>
    <scope>NUCLEOTIDE SEQUENCE [LARGE SCALE GENOMIC DNA]</scope>
    <source>
        <strain evidence="2 3">CJB-3</strain>
    </source>
</reference>
<dbReference type="PROSITE" id="PS51257">
    <property type="entry name" value="PROKAR_LIPOPROTEIN"/>
    <property type="match status" value="1"/>
</dbReference>
<evidence type="ECO:0000313" key="2">
    <source>
        <dbReference type="EMBL" id="MEJ2904097.1"/>
    </source>
</evidence>
<proteinExistence type="predicted"/>
<organism evidence="2 3">
    <name type="scientific">Pedobacter panaciterrae</name>
    <dbReference type="NCBI Taxonomy" id="363849"/>
    <lineage>
        <taxon>Bacteria</taxon>
        <taxon>Pseudomonadati</taxon>
        <taxon>Bacteroidota</taxon>
        <taxon>Sphingobacteriia</taxon>
        <taxon>Sphingobacteriales</taxon>
        <taxon>Sphingobacteriaceae</taxon>
        <taxon>Pedobacter</taxon>
    </lineage>
</organism>
<dbReference type="InterPro" id="IPR013783">
    <property type="entry name" value="Ig-like_fold"/>
</dbReference>
<keyword evidence="3" id="KW-1185">Reference proteome</keyword>
<protein>
    <submittedName>
        <fullName evidence="2">DUF5011 domain-containing protein</fullName>
    </submittedName>
</protein>
<name>A0ABU8NRJ8_9SPHI</name>
<dbReference type="InterPro" id="IPR032179">
    <property type="entry name" value="Cry22Aa_Ig-like"/>
</dbReference>
<evidence type="ECO:0000259" key="1">
    <source>
        <dbReference type="Pfam" id="PF16403"/>
    </source>
</evidence>
<comment type="caution">
    <text evidence="2">The sequence shown here is derived from an EMBL/GenBank/DDBJ whole genome shotgun (WGS) entry which is preliminary data.</text>
</comment>
<gene>
    <name evidence="2" type="ORF">WAE58_16750</name>
</gene>
<evidence type="ECO:0000313" key="3">
    <source>
        <dbReference type="Proteomes" id="UP001378956"/>
    </source>
</evidence>
<dbReference type="RefSeq" id="WP_288881417.1">
    <property type="nucleotide sequence ID" value="NZ_CBFGNQ010000023.1"/>
</dbReference>
<sequence>MKRYLNIIAIGILVMTFLSCKDDSFNYPEGTVGISKVTVYPILTVNGDQYMFVAKGGTYTDPGVVAKVGEDEIDVKTDGQVNTAAAAVYTLTYSAANSDGFSASQARYVVVYDTKADAAGNDYSGTYKRAGFATFAVWAKVAPGVYFITNPGGAVGNTDKVVAINPTGSTIQIPPQGSPMGAFSSTVGTMNGGSYSWALDNAGYGPAVRSFSKQ</sequence>
<dbReference type="Gene3D" id="2.60.40.10">
    <property type="entry name" value="Immunoglobulins"/>
    <property type="match status" value="1"/>
</dbReference>
<feature type="domain" description="Pesticidal crystal protein Cry22Aa Ig-like" evidence="1">
    <location>
        <begin position="43"/>
        <end position="111"/>
    </location>
</feature>